<reference evidence="2 3" key="1">
    <citation type="submission" date="2016-10" db="EMBL/GenBank/DDBJ databases">
        <authorList>
            <person name="Varghese N."/>
            <person name="Submissions S."/>
        </authorList>
    </citation>
    <scope>NUCLEOTIDE SEQUENCE [LARGE SCALE GENOMIC DNA]</scope>
    <source>
        <strain evidence="2 3">DSM 18839</strain>
    </source>
</reference>
<dbReference type="PANTHER" id="PTHR42941">
    <property type="entry name" value="SLL1037 PROTEIN"/>
    <property type="match status" value="1"/>
</dbReference>
<dbReference type="Gene3D" id="3.40.190.10">
    <property type="entry name" value="Periplasmic binding protein-like II"/>
    <property type="match status" value="2"/>
</dbReference>
<name>A0A8G2F524_9PROT</name>
<dbReference type="RefSeq" id="WP_028794485.1">
    <property type="nucleotide sequence ID" value="NZ_FNBW01000015.1"/>
</dbReference>
<dbReference type="AlphaFoldDB" id="A0A8G2F524"/>
<feature type="signal peptide" evidence="1">
    <location>
        <begin position="1"/>
        <end position="26"/>
    </location>
</feature>
<evidence type="ECO:0000313" key="2">
    <source>
        <dbReference type="EMBL" id="SDG36616.1"/>
    </source>
</evidence>
<keyword evidence="1" id="KW-0732">Signal</keyword>
<dbReference type="InterPro" id="IPR011852">
    <property type="entry name" value="TRAP_TAXI"/>
</dbReference>
<evidence type="ECO:0000256" key="1">
    <source>
        <dbReference type="SAM" id="SignalP"/>
    </source>
</evidence>
<feature type="chain" id="PRO_5034053212" description="TRAP transporter solute receptor, TAXI family" evidence="1">
    <location>
        <begin position="27"/>
        <end position="338"/>
    </location>
</feature>
<dbReference type="OrthoDB" id="8477520at2"/>
<organism evidence="2 3">
    <name type="scientific">Thalassobaculum litoreum DSM 18839</name>
    <dbReference type="NCBI Taxonomy" id="1123362"/>
    <lineage>
        <taxon>Bacteria</taxon>
        <taxon>Pseudomonadati</taxon>
        <taxon>Pseudomonadota</taxon>
        <taxon>Alphaproteobacteria</taxon>
        <taxon>Rhodospirillales</taxon>
        <taxon>Thalassobaculaceae</taxon>
        <taxon>Thalassobaculum</taxon>
    </lineage>
</organism>
<dbReference type="SUPFAM" id="SSF53850">
    <property type="entry name" value="Periplasmic binding protein-like II"/>
    <property type="match status" value="1"/>
</dbReference>
<dbReference type="Proteomes" id="UP000198615">
    <property type="component" value="Unassembled WGS sequence"/>
</dbReference>
<evidence type="ECO:0000313" key="3">
    <source>
        <dbReference type="Proteomes" id="UP000198615"/>
    </source>
</evidence>
<dbReference type="NCBIfam" id="TIGR02122">
    <property type="entry name" value="TRAP_TAXI"/>
    <property type="match status" value="1"/>
</dbReference>
<comment type="caution">
    <text evidence="2">The sequence shown here is derived from an EMBL/GenBank/DDBJ whole genome shotgun (WGS) entry which is preliminary data.</text>
</comment>
<gene>
    <name evidence="2" type="ORF">SAMN05660686_04177</name>
</gene>
<dbReference type="EMBL" id="FNBW01000015">
    <property type="protein sequence ID" value="SDG36616.1"/>
    <property type="molecule type" value="Genomic_DNA"/>
</dbReference>
<dbReference type="CDD" id="cd13520">
    <property type="entry name" value="PBP2_TAXI_TRAP"/>
    <property type="match status" value="1"/>
</dbReference>
<proteinExistence type="predicted"/>
<accession>A0A8G2F524</accession>
<dbReference type="PANTHER" id="PTHR42941:SF1">
    <property type="entry name" value="SLL1037 PROTEIN"/>
    <property type="match status" value="1"/>
</dbReference>
<dbReference type="Pfam" id="PF16868">
    <property type="entry name" value="NMT1_3"/>
    <property type="match status" value="1"/>
</dbReference>
<sequence>MKTQSLKVLAAAAAIIAAISGSPAHAQDARNYVLSTATTGGTYYPVGVAIATLIKVKLEPTQKIGLSAISSAGSGENVKLMREKQAEFAILQGLFGLYAKEGSGSLAQDGPQPHLRSIAMLWPNVEHFVVMADDAKTGTAADLAGLTGKKFSIGARNSGTEHSNRFILKNLGIDAEGYDLVFQGYGPTADSLQNGSIVGAGIPGGPPVSVITRIQAQMGGGVKILQFTDEEAAKADGGTGLYYKYTVPAGTYPGQDTDLNTIAQPNFLGVHQDVPEEDVYQITKAIFENLPFLNNIHAATKAMSLDSAMSGLPVPLHPGAARYFKEAGLTIPASLVAQ</sequence>
<evidence type="ECO:0008006" key="4">
    <source>
        <dbReference type="Google" id="ProtNLM"/>
    </source>
</evidence>
<keyword evidence="3" id="KW-1185">Reference proteome</keyword>
<protein>
    <recommendedName>
        <fullName evidence="4">TRAP transporter solute receptor, TAXI family</fullName>
    </recommendedName>
</protein>